<keyword evidence="1" id="KW-0812">Transmembrane</keyword>
<dbReference type="EMBL" id="NVUL01000074">
    <property type="protein sequence ID" value="PCI75466.1"/>
    <property type="molecule type" value="Genomic_DNA"/>
</dbReference>
<reference evidence="3" key="1">
    <citation type="submission" date="2017-08" db="EMBL/GenBank/DDBJ databases">
        <title>A dynamic microbial community with high functional redundancy inhabits the cold, oxic subseafloor aquifer.</title>
        <authorList>
            <person name="Tully B.J."/>
            <person name="Wheat C.G."/>
            <person name="Glazer B.T."/>
            <person name="Huber J.A."/>
        </authorList>
    </citation>
    <scope>NUCLEOTIDE SEQUENCE [LARGE SCALE GENOMIC DNA]</scope>
</reference>
<keyword evidence="1" id="KW-0472">Membrane</keyword>
<sequence>MNDNSDFNQLDALLAQPAVIADRGFSERVKQRMSKSNTARRNVFLITGFCWLALVLIAASPQAIYADFSTLALSLDISSLYPSVLNQFQSLSSSAQQLPYPTLAAALLSLAAVASMVVRA</sequence>
<gene>
    <name evidence="2" type="ORF">COB20_12830</name>
</gene>
<organism evidence="2 3">
    <name type="scientific">SAR86 cluster bacterium</name>
    <dbReference type="NCBI Taxonomy" id="2030880"/>
    <lineage>
        <taxon>Bacteria</taxon>
        <taxon>Pseudomonadati</taxon>
        <taxon>Pseudomonadota</taxon>
        <taxon>Gammaproteobacteria</taxon>
        <taxon>SAR86 cluster</taxon>
    </lineage>
</organism>
<dbReference type="AlphaFoldDB" id="A0A2A4WZ13"/>
<proteinExistence type="predicted"/>
<feature type="transmembrane region" description="Helical" evidence="1">
    <location>
        <begin position="98"/>
        <end position="118"/>
    </location>
</feature>
<dbReference type="Proteomes" id="UP000218767">
    <property type="component" value="Unassembled WGS sequence"/>
</dbReference>
<comment type="caution">
    <text evidence="2">The sequence shown here is derived from an EMBL/GenBank/DDBJ whole genome shotgun (WGS) entry which is preliminary data.</text>
</comment>
<name>A0A2A4WZ13_9GAMM</name>
<accession>A0A2A4WZ13</accession>
<evidence type="ECO:0000313" key="3">
    <source>
        <dbReference type="Proteomes" id="UP000218767"/>
    </source>
</evidence>
<keyword evidence="1" id="KW-1133">Transmembrane helix</keyword>
<evidence type="ECO:0000256" key="1">
    <source>
        <dbReference type="SAM" id="Phobius"/>
    </source>
</evidence>
<protein>
    <submittedName>
        <fullName evidence="2">Uncharacterized protein</fullName>
    </submittedName>
</protein>
<evidence type="ECO:0000313" key="2">
    <source>
        <dbReference type="EMBL" id="PCI75466.1"/>
    </source>
</evidence>
<feature type="transmembrane region" description="Helical" evidence="1">
    <location>
        <begin position="42"/>
        <end position="65"/>
    </location>
</feature>